<reference evidence="3" key="1">
    <citation type="submission" date="2016-03" db="EMBL/GenBank/DDBJ databases">
        <authorList>
            <person name="Ploux O."/>
        </authorList>
    </citation>
    <scope>NUCLEOTIDE SEQUENCE</scope>
    <source>
        <strain evidence="3">UC1</strain>
    </source>
</reference>
<dbReference type="AlphaFoldDB" id="A0A1Y5P7Z7"/>
<dbReference type="RefSeq" id="WP_295575182.1">
    <property type="nucleotide sequence ID" value="NZ_FLQR01000006.1"/>
</dbReference>
<protein>
    <submittedName>
        <fullName evidence="3">Uncharacterized protein</fullName>
    </submittedName>
</protein>
<feature type="compositionally biased region" description="Pro residues" evidence="1">
    <location>
        <begin position="69"/>
        <end position="81"/>
    </location>
</feature>
<keyword evidence="2" id="KW-0472">Membrane</keyword>
<keyword evidence="2" id="KW-0812">Transmembrane</keyword>
<organism evidence="3">
    <name type="scientific">uncultured Microbacterium sp</name>
    <dbReference type="NCBI Taxonomy" id="191216"/>
    <lineage>
        <taxon>Bacteria</taxon>
        <taxon>Bacillati</taxon>
        <taxon>Actinomycetota</taxon>
        <taxon>Actinomycetes</taxon>
        <taxon>Micrococcales</taxon>
        <taxon>Microbacteriaceae</taxon>
        <taxon>Microbacterium</taxon>
        <taxon>environmental samples</taxon>
    </lineage>
</organism>
<keyword evidence="2" id="KW-1133">Transmembrane helix</keyword>
<evidence type="ECO:0000256" key="2">
    <source>
        <dbReference type="SAM" id="Phobius"/>
    </source>
</evidence>
<evidence type="ECO:0000256" key="1">
    <source>
        <dbReference type="SAM" id="MobiDB-lite"/>
    </source>
</evidence>
<feature type="region of interest" description="Disordered" evidence="1">
    <location>
        <begin position="1"/>
        <end position="106"/>
    </location>
</feature>
<feature type="compositionally biased region" description="Pro residues" evidence="1">
    <location>
        <begin position="88"/>
        <end position="106"/>
    </location>
</feature>
<feature type="transmembrane region" description="Helical" evidence="2">
    <location>
        <begin position="148"/>
        <end position="168"/>
    </location>
</feature>
<sequence>MSNSTPEPPDDEDAVGADAGPPAAAPPLPPDPGPPLPPDPGPPVPPAGYGLPPQGAGGVPPQGHGVPPYGGPPQAGPPQAGPPAGYGAPPPGYGPPPPGYGVPPKRPGPGIGLGTAAGAGLFVLAIALFFATGSMMPSANGLLGGSSYILPFWPFIVIPLLTALLYFLPKWRRFATGVMIIFAAMWIVLVGPCVVLIAGMNP</sequence>
<gene>
    <name evidence="3" type="ORF">MIPYR_20371</name>
</gene>
<dbReference type="EMBL" id="FLQR01000006">
    <property type="protein sequence ID" value="SBS72048.1"/>
    <property type="molecule type" value="Genomic_DNA"/>
</dbReference>
<name>A0A1Y5P7Z7_9MICO</name>
<feature type="transmembrane region" description="Helical" evidence="2">
    <location>
        <begin position="113"/>
        <end position="136"/>
    </location>
</feature>
<feature type="compositionally biased region" description="Pro residues" evidence="1">
    <location>
        <begin position="23"/>
        <end position="46"/>
    </location>
</feature>
<evidence type="ECO:0000313" key="3">
    <source>
        <dbReference type="EMBL" id="SBS72048.1"/>
    </source>
</evidence>
<accession>A0A1Y5P7Z7</accession>
<proteinExistence type="predicted"/>
<feature type="transmembrane region" description="Helical" evidence="2">
    <location>
        <begin position="180"/>
        <end position="200"/>
    </location>
</feature>